<feature type="non-terminal residue" evidence="1">
    <location>
        <position position="1"/>
    </location>
</feature>
<dbReference type="EMBL" id="JABSTQ010009072">
    <property type="protein sequence ID" value="KAG0433287.1"/>
    <property type="molecule type" value="Genomic_DNA"/>
</dbReference>
<proteinExistence type="predicted"/>
<accession>A0AC60QGK3</accession>
<keyword evidence="2" id="KW-1185">Reference proteome</keyword>
<sequence length="87" mass="9804">TWTSTTTTTTPRHGDAWEPPLRNLWGHHPSLGNSETLGGTQTPVVETTESTPWERLGVPGYPPWEPMRTIGNRFGTVANFWNPWEAF</sequence>
<protein>
    <submittedName>
        <fullName evidence="1">Uncharacterized protein</fullName>
    </submittedName>
</protein>
<organism evidence="1 2">
    <name type="scientific">Ixodes persulcatus</name>
    <name type="common">Taiga tick</name>
    <dbReference type="NCBI Taxonomy" id="34615"/>
    <lineage>
        <taxon>Eukaryota</taxon>
        <taxon>Metazoa</taxon>
        <taxon>Ecdysozoa</taxon>
        <taxon>Arthropoda</taxon>
        <taxon>Chelicerata</taxon>
        <taxon>Arachnida</taxon>
        <taxon>Acari</taxon>
        <taxon>Parasitiformes</taxon>
        <taxon>Ixodida</taxon>
        <taxon>Ixodoidea</taxon>
        <taxon>Ixodidae</taxon>
        <taxon>Ixodinae</taxon>
        <taxon>Ixodes</taxon>
    </lineage>
</organism>
<name>A0AC60QGK3_IXOPE</name>
<comment type="caution">
    <text evidence="1">The sequence shown here is derived from an EMBL/GenBank/DDBJ whole genome shotgun (WGS) entry which is preliminary data.</text>
</comment>
<gene>
    <name evidence="1" type="ORF">HPB47_020062</name>
</gene>
<reference evidence="1 2" key="1">
    <citation type="journal article" date="2020" name="Cell">
        <title>Large-Scale Comparative Analyses of Tick Genomes Elucidate Their Genetic Diversity and Vector Capacities.</title>
        <authorList>
            <consortium name="Tick Genome and Microbiome Consortium (TIGMIC)"/>
            <person name="Jia N."/>
            <person name="Wang J."/>
            <person name="Shi W."/>
            <person name="Du L."/>
            <person name="Sun Y."/>
            <person name="Zhan W."/>
            <person name="Jiang J.F."/>
            <person name="Wang Q."/>
            <person name="Zhang B."/>
            <person name="Ji P."/>
            <person name="Bell-Sakyi L."/>
            <person name="Cui X.M."/>
            <person name="Yuan T.T."/>
            <person name="Jiang B.G."/>
            <person name="Yang W.F."/>
            <person name="Lam T.T."/>
            <person name="Chang Q.C."/>
            <person name="Ding S.J."/>
            <person name="Wang X.J."/>
            <person name="Zhu J.G."/>
            <person name="Ruan X.D."/>
            <person name="Zhao L."/>
            <person name="Wei J.T."/>
            <person name="Ye R.Z."/>
            <person name="Que T.C."/>
            <person name="Du C.H."/>
            <person name="Zhou Y.H."/>
            <person name="Cheng J.X."/>
            <person name="Dai P.F."/>
            <person name="Guo W.B."/>
            <person name="Han X.H."/>
            <person name="Huang E.J."/>
            <person name="Li L.F."/>
            <person name="Wei W."/>
            <person name="Gao Y.C."/>
            <person name="Liu J.Z."/>
            <person name="Shao H.Z."/>
            <person name="Wang X."/>
            <person name="Wang C.C."/>
            <person name="Yang T.C."/>
            <person name="Huo Q.B."/>
            <person name="Li W."/>
            <person name="Chen H.Y."/>
            <person name="Chen S.E."/>
            <person name="Zhou L.G."/>
            <person name="Ni X.B."/>
            <person name="Tian J.H."/>
            <person name="Sheng Y."/>
            <person name="Liu T."/>
            <person name="Pan Y.S."/>
            <person name="Xia L.Y."/>
            <person name="Li J."/>
            <person name="Zhao F."/>
            <person name="Cao W.C."/>
        </authorList>
    </citation>
    <scope>NUCLEOTIDE SEQUENCE [LARGE SCALE GENOMIC DNA]</scope>
    <source>
        <strain evidence="1">Iper-2018</strain>
    </source>
</reference>
<dbReference type="Proteomes" id="UP000805193">
    <property type="component" value="Unassembled WGS sequence"/>
</dbReference>
<evidence type="ECO:0000313" key="1">
    <source>
        <dbReference type="EMBL" id="KAG0433287.1"/>
    </source>
</evidence>
<evidence type="ECO:0000313" key="2">
    <source>
        <dbReference type="Proteomes" id="UP000805193"/>
    </source>
</evidence>